<dbReference type="GO" id="GO:0004674">
    <property type="term" value="F:protein serine/threonine kinase activity"/>
    <property type="evidence" value="ECO:0007669"/>
    <property type="project" value="UniProtKB-KW"/>
</dbReference>
<keyword evidence="1" id="KW-0418">Kinase</keyword>
<keyword evidence="1" id="KW-0808">Transferase</keyword>
<reference evidence="1 2" key="1">
    <citation type="submission" date="2019-09" db="EMBL/GenBank/DDBJ databases">
        <title>High taxonomic diversity of Micromonospora strains isolated from Medicago sativa nodules in different geographical locations.</title>
        <authorList>
            <person name="Martinez-Hidalgo P."/>
            <person name="Flores-Felix J.D."/>
            <person name="Velazquez E."/>
            <person name="Brau L."/>
            <person name="Trujillo M.E."/>
            <person name="Martinez-Molina E."/>
        </authorList>
    </citation>
    <scope>NUCLEOTIDE SEQUENCE [LARGE SCALE GENOMIC DNA]</scope>
    <source>
        <strain evidence="1 2">ALFB5</strain>
    </source>
</reference>
<sequence length="148" mass="15025">VGRSGPLTVVLPVGWRAEGTGWAGRYGDDGDLEPALVISPDPGNWAADPTLPGAFVGLATGEARRAGPAAFLAGRAHADCAAAPPRRSRQGGVEWTVVTYTCPTGRPMIVEAAGPATGRAGLLYVQLVPPPDAGADFADRVLAGVRTG</sequence>
<evidence type="ECO:0000313" key="2">
    <source>
        <dbReference type="Proteomes" id="UP000471364"/>
    </source>
</evidence>
<dbReference type="EMBL" id="WAAR01000235">
    <property type="protein sequence ID" value="KAB1102697.1"/>
    <property type="molecule type" value="Genomic_DNA"/>
</dbReference>
<keyword evidence="2" id="KW-1185">Reference proteome</keyword>
<name>A0ABQ6U819_9ACTN</name>
<gene>
    <name evidence="1" type="ORF">F6X54_31075</name>
</gene>
<comment type="caution">
    <text evidence="1">The sequence shown here is derived from an EMBL/GenBank/DDBJ whole genome shotgun (WGS) entry which is preliminary data.</text>
</comment>
<dbReference type="Proteomes" id="UP000471364">
    <property type="component" value="Unassembled WGS sequence"/>
</dbReference>
<accession>A0ABQ6U819</accession>
<feature type="non-terminal residue" evidence="1">
    <location>
        <position position="1"/>
    </location>
</feature>
<proteinExistence type="predicted"/>
<protein>
    <submittedName>
        <fullName evidence="1">Serine/threonine protein kinase</fullName>
    </submittedName>
</protein>
<evidence type="ECO:0000313" key="1">
    <source>
        <dbReference type="EMBL" id="KAB1102697.1"/>
    </source>
</evidence>
<organism evidence="1 2">
    <name type="scientific">Micromonospora aurantiaca</name>
    <name type="common">nom. illeg.</name>
    <dbReference type="NCBI Taxonomy" id="47850"/>
    <lineage>
        <taxon>Bacteria</taxon>
        <taxon>Bacillati</taxon>
        <taxon>Actinomycetota</taxon>
        <taxon>Actinomycetes</taxon>
        <taxon>Micromonosporales</taxon>
        <taxon>Micromonosporaceae</taxon>
        <taxon>Micromonospora</taxon>
    </lineage>
</organism>
<keyword evidence="1" id="KW-0723">Serine/threonine-protein kinase</keyword>